<organism evidence="2 3">
    <name type="scientific">Paraburkholderia youngii</name>
    <dbReference type="NCBI Taxonomy" id="2782701"/>
    <lineage>
        <taxon>Bacteria</taxon>
        <taxon>Pseudomonadati</taxon>
        <taxon>Pseudomonadota</taxon>
        <taxon>Betaproteobacteria</taxon>
        <taxon>Burkholderiales</taxon>
        <taxon>Burkholderiaceae</taxon>
        <taxon>Paraburkholderia</taxon>
    </lineage>
</organism>
<feature type="transmembrane region" description="Helical" evidence="1">
    <location>
        <begin position="48"/>
        <end position="69"/>
    </location>
</feature>
<sequence length="84" mass="8982">MKSEIFTPIAARLCSAYITGQVRRIIQIATSARQWAAVAGGPMTPAGYLILAFMVGAMLLAALLTTCWARVGIGSVFRVGCWFS</sequence>
<reference evidence="2 3" key="1">
    <citation type="submission" date="2020-02" db="EMBL/GenBank/DDBJ databases">
        <title>Paraburkholderia simonii sp. nov. and Paraburkholderia youngii sp. nov. Brazilian and Mexican Mimosa-associated rhizobia.</title>
        <authorList>
            <person name="Mavima L."/>
            <person name="Beukes C.W."/>
            <person name="Chan W.Y."/>
            <person name="Palmer M."/>
            <person name="De Meyer S.E."/>
            <person name="James E.K."/>
            <person name="Venter S.N."/>
            <person name="Steenkamp E.T."/>
        </authorList>
    </citation>
    <scope>NUCLEOTIDE SEQUENCE [LARGE SCALE GENOMIC DNA]</scope>
    <source>
        <strain evidence="2 3">JPY169</strain>
    </source>
</reference>
<evidence type="ECO:0000313" key="3">
    <source>
        <dbReference type="Proteomes" id="UP000594380"/>
    </source>
</evidence>
<evidence type="ECO:0000313" key="2">
    <source>
        <dbReference type="EMBL" id="NUX99649.1"/>
    </source>
</evidence>
<keyword evidence="1" id="KW-1133">Transmembrane helix</keyword>
<protein>
    <submittedName>
        <fullName evidence="2">Uncharacterized protein</fullName>
    </submittedName>
</protein>
<dbReference type="EMBL" id="JAALDK010000001">
    <property type="protein sequence ID" value="NUX99649.1"/>
    <property type="molecule type" value="Genomic_DNA"/>
</dbReference>
<comment type="caution">
    <text evidence="2">The sequence shown here is derived from an EMBL/GenBank/DDBJ whole genome shotgun (WGS) entry which is preliminary data.</text>
</comment>
<dbReference type="AlphaFoldDB" id="A0A7Y6JVT4"/>
<dbReference type="GeneID" id="301100271"/>
<keyword evidence="1" id="KW-0472">Membrane</keyword>
<dbReference type="Proteomes" id="UP000594380">
    <property type="component" value="Unassembled WGS sequence"/>
</dbReference>
<proteinExistence type="predicted"/>
<gene>
    <name evidence="2" type="ORF">G5S42_07940</name>
</gene>
<keyword evidence="1" id="KW-0812">Transmembrane</keyword>
<evidence type="ECO:0000256" key="1">
    <source>
        <dbReference type="SAM" id="Phobius"/>
    </source>
</evidence>
<accession>A0A7Y6JVT4</accession>
<dbReference type="RefSeq" id="WP_176106266.1">
    <property type="nucleotide sequence ID" value="NZ_JAALDK010000001.1"/>
</dbReference>
<name>A0A7Y6JVT4_9BURK</name>